<evidence type="ECO:0000256" key="6">
    <source>
        <dbReference type="SAM" id="MobiDB-lite"/>
    </source>
</evidence>
<dbReference type="OMA" id="WINVIMG"/>
<reference evidence="9 10" key="1">
    <citation type="submission" date="2014-11" db="EMBL/GenBank/DDBJ databases">
        <title>Genetic blueprint of the zoonotic pathogen Toxocara canis.</title>
        <authorList>
            <person name="Zhu X.-Q."/>
            <person name="Korhonen P.K."/>
            <person name="Cai H."/>
            <person name="Young N.D."/>
            <person name="Nejsum P."/>
            <person name="von Samson-Himmelstjerna G."/>
            <person name="Boag P.R."/>
            <person name="Tan P."/>
            <person name="Li Q."/>
            <person name="Min J."/>
            <person name="Yang Y."/>
            <person name="Wang X."/>
            <person name="Fang X."/>
            <person name="Hall R.S."/>
            <person name="Hofmann A."/>
            <person name="Sternberg P.W."/>
            <person name="Jex A.R."/>
            <person name="Gasser R.B."/>
        </authorList>
    </citation>
    <scope>NUCLEOTIDE SEQUENCE [LARGE SCALE GENOMIC DNA]</scope>
    <source>
        <strain evidence="9">PN_DK_2014</strain>
    </source>
</reference>
<dbReference type="GO" id="GO:0012505">
    <property type="term" value="C:endomembrane system"/>
    <property type="evidence" value="ECO:0007669"/>
    <property type="project" value="UniProtKB-SubCell"/>
</dbReference>
<evidence type="ECO:0000256" key="7">
    <source>
        <dbReference type="SAM" id="Phobius"/>
    </source>
</evidence>
<feature type="transmembrane region" description="Helical" evidence="7">
    <location>
        <begin position="276"/>
        <end position="295"/>
    </location>
</feature>
<name>A0A0B2UZ23_TOXCA</name>
<feature type="transmembrane region" description="Helical" evidence="7">
    <location>
        <begin position="147"/>
        <end position="166"/>
    </location>
</feature>
<evidence type="ECO:0000256" key="2">
    <source>
        <dbReference type="ARBA" id="ARBA00022448"/>
    </source>
</evidence>
<evidence type="ECO:0000256" key="3">
    <source>
        <dbReference type="ARBA" id="ARBA00022692"/>
    </source>
</evidence>
<organism evidence="9 10">
    <name type="scientific">Toxocara canis</name>
    <name type="common">Canine roundworm</name>
    <dbReference type="NCBI Taxonomy" id="6265"/>
    <lineage>
        <taxon>Eukaryota</taxon>
        <taxon>Metazoa</taxon>
        <taxon>Ecdysozoa</taxon>
        <taxon>Nematoda</taxon>
        <taxon>Chromadorea</taxon>
        <taxon>Rhabditida</taxon>
        <taxon>Spirurina</taxon>
        <taxon>Ascaridomorpha</taxon>
        <taxon>Ascaridoidea</taxon>
        <taxon>Toxocaridae</taxon>
        <taxon>Toxocara</taxon>
    </lineage>
</organism>
<keyword evidence="3 7" id="KW-0812">Transmembrane</keyword>
<feature type="compositionally biased region" description="Basic residues" evidence="6">
    <location>
        <begin position="1"/>
        <end position="11"/>
    </location>
</feature>
<dbReference type="EMBL" id="JPKZ01002923">
    <property type="protein sequence ID" value="KHN74322.1"/>
    <property type="molecule type" value="Genomic_DNA"/>
</dbReference>
<dbReference type="GO" id="GO:0022857">
    <property type="term" value="F:transmembrane transporter activity"/>
    <property type="evidence" value="ECO:0007669"/>
    <property type="project" value="InterPro"/>
</dbReference>
<evidence type="ECO:0000313" key="10">
    <source>
        <dbReference type="Proteomes" id="UP000031036"/>
    </source>
</evidence>
<feature type="region of interest" description="Disordered" evidence="6">
    <location>
        <begin position="1"/>
        <end position="26"/>
    </location>
</feature>
<dbReference type="PROSITE" id="PS50850">
    <property type="entry name" value="MFS"/>
    <property type="match status" value="1"/>
</dbReference>
<dbReference type="Gene3D" id="1.20.1250.20">
    <property type="entry name" value="MFS general substrate transporter like domains"/>
    <property type="match status" value="1"/>
</dbReference>
<feature type="transmembrane region" description="Helical" evidence="7">
    <location>
        <begin position="221"/>
        <end position="244"/>
    </location>
</feature>
<sequence length="528" mass="59066">MCTTKGKQKTARKNERYDNEAFSDDQPRVTVPNRAAMQVQSIKSMETDWRSIHVSTAIAFITSIQFSMYFSSLWPYLQEIDRSTTENFFGLITAVYSLGQAIASPLFGMWSVRIGATKLPVFAGLVLMFIGNFIYTGIELATSNQRYIMLVARFITGLGGASISVIRSYAIMASSMKDRSKAISENTGAFALGMTFGPAFQIALTWMGYPGWGIKRYRINMYTAPAFFACIADIVAMIVLLTVFNEHQAGVEQKKHGSNSNDDSERFSAIPKFDRIAVFICICTRFAQMYVFTNLETIGSPYSMTIFKWKASQAVLYNSIVQGCFGLYAFAIYVSYIFLDIGKWLNQRIGCITGLGLLVAFHLITFPWWGLPGKITYWQETIIVNGTEVPNPEPVGCRPSFKWCEYTPPVNVYLYVITYVLLIGLAFPAINITLNTIYSTVIGPRQQGTMQGLLVVSGSCARLLGPIFISRLFTSYGPRAAWGMELAITGAMIIAWIIFYKRMVPLKRLETMSAGDIVRCKLGLVYRL</sequence>
<keyword evidence="2" id="KW-0813">Transport</keyword>
<dbReference type="CDD" id="cd17326">
    <property type="entry name" value="MFS_MFSD8"/>
    <property type="match status" value="1"/>
</dbReference>
<feature type="transmembrane region" description="Helical" evidence="7">
    <location>
        <begin position="480"/>
        <end position="499"/>
    </location>
</feature>
<dbReference type="OrthoDB" id="370281at2759"/>
<gene>
    <name evidence="9" type="primary">mfsd8</name>
    <name evidence="9" type="ORF">Tcan_13719</name>
</gene>
<evidence type="ECO:0000256" key="1">
    <source>
        <dbReference type="ARBA" id="ARBA00004127"/>
    </source>
</evidence>
<dbReference type="Proteomes" id="UP000031036">
    <property type="component" value="Unassembled WGS sequence"/>
</dbReference>
<feature type="transmembrane region" description="Helical" evidence="7">
    <location>
        <begin position="88"/>
        <end position="107"/>
    </location>
</feature>
<feature type="transmembrane region" description="Helical" evidence="7">
    <location>
        <begin position="187"/>
        <end position="209"/>
    </location>
</feature>
<evidence type="ECO:0000256" key="5">
    <source>
        <dbReference type="ARBA" id="ARBA00023136"/>
    </source>
</evidence>
<keyword evidence="10" id="KW-1185">Reference proteome</keyword>
<dbReference type="GO" id="GO:0005765">
    <property type="term" value="C:lysosomal membrane"/>
    <property type="evidence" value="ECO:0007669"/>
    <property type="project" value="TreeGrafter"/>
</dbReference>
<keyword evidence="4 7" id="KW-1133">Transmembrane helix</keyword>
<feature type="transmembrane region" description="Helical" evidence="7">
    <location>
        <begin position="412"/>
        <end position="432"/>
    </location>
</feature>
<feature type="transmembrane region" description="Helical" evidence="7">
    <location>
        <begin position="119"/>
        <end position="135"/>
    </location>
</feature>
<dbReference type="InterPro" id="IPR036259">
    <property type="entry name" value="MFS_trans_sf"/>
</dbReference>
<dbReference type="PANTHER" id="PTHR23510">
    <property type="entry name" value="INNER MEMBRANE TRANSPORT PROTEIN YAJR"/>
    <property type="match status" value="1"/>
</dbReference>
<feature type="transmembrane region" description="Helical" evidence="7">
    <location>
        <begin position="453"/>
        <end position="474"/>
    </location>
</feature>
<comment type="subcellular location">
    <subcellularLocation>
        <location evidence="1">Endomembrane system</location>
        <topology evidence="1">Multi-pass membrane protein</topology>
    </subcellularLocation>
</comment>
<dbReference type="InterPro" id="IPR011701">
    <property type="entry name" value="MFS"/>
</dbReference>
<feature type="transmembrane region" description="Helical" evidence="7">
    <location>
        <begin position="315"/>
        <end position="339"/>
    </location>
</feature>
<keyword evidence="5 7" id="KW-0472">Membrane</keyword>
<proteinExistence type="predicted"/>
<comment type="caution">
    <text evidence="9">The sequence shown here is derived from an EMBL/GenBank/DDBJ whole genome shotgun (WGS) entry which is preliminary data.</text>
</comment>
<accession>A0A0B2UZ23</accession>
<feature type="transmembrane region" description="Helical" evidence="7">
    <location>
        <begin position="351"/>
        <end position="369"/>
    </location>
</feature>
<dbReference type="SUPFAM" id="SSF103473">
    <property type="entry name" value="MFS general substrate transporter"/>
    <property type="match status" value="1"/>
</dbReference>
<dbReference type="Pfam" id="PF07690">
    <property type="entry name" value="MFS_1"/>
    <property type="match status" value="1"/>
</dbReference>
<dbReference type="PANTHER" id="PTHR23510:SF3">
    <property type="entry name" value="MAJOR FACILITATOR SUPERFAMILY DOMAIN-CONTAINING PROTEIN 8"/>
    <property type="match status" value="1"/>
</dbReference>
<feature type="transmembrane region" description="Helical" evidence="7">
    <location>
        <begin position="52"/>
        <end position="76"/>
    </location>
</feature>
<feature type="domain" description="Major facilitator superfamily (MFS) profile" evidence="8">
    <location>
        <begin position="51"/>
        <end position="508"/>
    </location>
</feature>
<dbReference type="InterPro" id="IPR051068">
    <property type="entry name" value="MFS_Domain-Containing_Protein"/>
</dbReference>
<dbReference type="InterPro" id="IPR020846">
    <property type="entry name" value="MFS_dom"/>
</dbReference>
<protein>
    <submittedName>
        <fullName evidence="9">Major facilitator superfamily domain-containing protein 8</fullName>
    </submittedName>
</protein>
<evidence type="ECO:0000256" key="4">
    <source>
        <dbReference type="ARBA" id="ARBA00022989"/>
    </source>
</evidence>
<evidence type="ECO:0000313" key="9">
    <source>
        <dbReference type="EMBL" id="KHN74322.1"/>
    </source>
</evidence>
<evidence type="ECO:0000259" key="8">
    <source>
        <dbReference type="PROSITE" id="PS50850"/>
    </source>
</evidence>
<dbReference type="AlphaFoldDB" id="A0A0B2UZ23"/>